<reference evidence="6 7" key="1">
    <citation type="submission" date="2020-06" db="EMBL/GenBank/DDBJ databases">
        <title>Staphylococcus borealis sp. nov. -A novel member of the Staphylococcaceae family isolated from skin and blood in humans.</title>
        <authorList>
            <person name="Pain M."/>
            <person name="Wolden R."/>
            <person name="Jaen-Luchoro D."/>
            <person name="Salva-Serra F."/>
            <person name="Iglesias B.P."/>
            <person name="Karlsson R."/>
            <person name="Klingenberg C."/>
            <person name="Cavanagh J.P."/>
        </authorList>
    </citation>
    <scope>NUCLEOTIDE SEQUENCE [LARGE SCALE GENOMIC DNA]</scope>
    <source>
        <strain evidence="6 7">58-22</strain>
    </source>
</reference>
<proteinExistence type="inferred from homology"/>
<keyword evidence="3 4" id="KW-0862">Zinc</keyword>
<evidence type="ECO:0000256" key="1">
    <source>
        <dbReference type="ARBA" id="ARBA00022490"/>
    </source>
</evidence>
<dbReference type="RefSeq" id="WP_156304998.1">
    <property type="nucleotide sequence ID" value="NZ_JABVEF010000007.1"/>
</dbReference>
<dbReference type="EMBL" id="JABVEG010000009">
    <property type="protein sequence ID" value="NUI83333.1"/>
    <property type="molecule type" value="Genomic_DNA"/>
</dbReference>
<sequence length="151" mass="17873">MNNNELQTIVERISSQFFNRPFCHKAIFNNKLRTTGGRYMLKSHNIEINPKQYQYYGEKALIDIIKHELCHYHLHILGKGYQHKNTDFKVLSKQVGAPRFCTLIQTYEERANYVYQCKSCGCQYLRIKKVDVKKMRCGKCMGKLSLIKRMN</sequence>
<evidence type="ECO:0000256" key="3">
    <source>
        <dbReference type="ARBA" id="ARBA00022833"/>
    </source>
</evidence>
<comment type="similarity">
    <text evidence="4">Belongs to the SprT family.</text>
</comment>
<comment type="subcellular location">
    <subcellularLocation>
        <location evidence="4">Cytoplasm</location>
    </subcellularLocation>
</comment>
<dbReference type="SMART" id="SM00731">
    <property type="entry name" value="SprT"/>
    <property type="match status" value="1"/>
</dbReference>
<keyword evidence="7" id="KW-1185">Reference proteome</keyword>
<evidence type="ECO:0000313" key="7">
    <source>
        <dbReference type="Proteomes" id="UP000610527"/>
    </source>
</evidence>
<feature type="active site" evidence="4">
    <location>
        <position position="68"/>
    </location>
</feature>
<dbReference type="Pfam" id="PF10263">
    <property type="entry name" value="SprT-like"/>
    <property type="match status" value="1"/>
</dbReference>
<comment type="caution">
    <text evidence="6">The sequence shown here is derived from an EMBL/GenBank/DDBJ whole genome shotgun (WGS) entry which is preliminary data.</text>
</comment>
<dbReference type="Pfam" id="PF17283">
    <property type="entry name" value="Zn_ribbon_SprT"/>
    <property type="match status" value="1"/>
</dbReference>
<dbReference type="Proteomes" id="UP000610527">
    <property type="component" value="Unassembled WGS sequence"/>
</dbReference>
<organism evidence="6 7">
    <name type="scientific">Staphylococcus borealis</name>
    <dbReference type="NCBI Taxonomy" id="2742203"/>
    <lineage>
        <taxon>Bacteria</taxon>
        <taxon>Bacillati</taxon>
        <taxon>Bacillota</taxon>
        <taxon>Bacilli</taxon>
        <taxon>Bacillales</taxon>
        <taxon>Staphylococcaceae</taxon>
        <taxon>Staphylococcus</taxon>
    </lineage>
</organism>
<evidence type="ECO:0000259" key="5">
    <source>
        <dbReference type="SMART" id="SM00731"/>
    </source>
</evidence>
<feature type="domain" description="SprT-like" evidence="5">
    <location>
        <begin position="4"/>
        <end position="147"/>
    </location>
</feature>
<evidence type="ECO:0000256" key="4">
    <source>
        <dbReference type="HAMAP-Rule" id="MF_00745"/>
    </source>
</evidence>
<feature type="binding site" evidence="4">
    <location>
        <position position="67"/>
    </location>
    <ligand>
        <name>Zn(2+)</name>
        <dbReference type="ChEBI" id="CHEBI:29105"/>
    </ligand>
</feature>
<dbReference type="InterPro" id="IPR035240">
    <property type="entry name" value="SprT_Zn_ribbon"/>
</dbReference>
<protein>
    <recommendedName>
        <fullName evidence="4">Protein SprT-like</fullName>
    </recommendedName>
</protein>
<keyword evidence="1 4" id="KW-0963">Cytoplasm</keyword>
<keyword evidence="2 4" id="KW-0479">Metal-binding</keyword>
<evidence type="ECO:0000256" key="2">
    <source>
        <dbReference type="ARBA" id="ARBA00022723"/>
    </source>
</evidence>
<dbReference type="InterPro" id="IPR023524">
    <property type="entry name" value="Uncharacterised_SprT-like"/>
</dbReference>
<accession>A0ABX2LM39</accession>
<dbReference type="NCBIfam" id="NF003339">
    <property type="entry name" value="PRK04351.1"/>
    <property type="match status" value="1"/>
</dbReference>
<evidence type="ECO:0000313" key="6">
    <source>
        <dbReference type="EMBL" id="NUI83333.1"/>
    </source>
</evidence>
<feature type="binding site" evidence="4">
    <location>
        <position position="71"/>
    </location>
    <ligand>
        <name>Zn(2+)</name>
        <dbReference type="ChEBI" id="CHEBI:29105"/>
    </ligand>
</feature>
<gene>
    <name evidence="6" type="ORF">HUN84_11470</name>
</gene>
<dbReference type="InterPro" id="IPR006640">
    <property type="entry name" value="SprT-like_domain"/>
</dbReference>
<name>A0ABX2LM39_9STAP</name>
<dbReference type="HAMAP" id="MF_00745">
    <property type="entry name" value="SprT_like"/>
    <property type="match status" value="1"/>
</dbReference>
<comment type="cofactor">
    <cofactor evidence="4">
        <name>Zn(2+)</name>
        <dbReference type="ChEBI" id="CHEBI:29105"/>
    </cofactor>
    <text evidence="4">Binds 1 zinc ion.</text>
</comment>